<dbReference type="RefSeq" id="WP_007317921.1">
    <property type="nucleotide sequence ID" value="NZ_BAEH01000059.1"/>
</dbReference>
<keyword evidence="3" id="KW-1185">Reference proteome</keyword>
<dbReference type="Proteomes" id="UP000035034">
    <property type="component" value="Unassembled WGS sequence"/>
</dbReference>
<dbReference type="PROSITE" id="PS50921">
    <property type="entry name" value="ANTAR"/>
    <property type="match status" value="1"/>
</dbReference>
<dbReference type="InterPro" id="IPR035965">
    <property type="entry name" value="PAS-like_dom_sf"/>
</dbReference>
<dbReference type="STRING" id="1077974.GOEFS_059_00190"/>
<sequence length="231" mass="26287">MTDSAGPPETSSAAASSPEAGQFWYYFDDDRWVWSDEVARIHGYCSADAVTPTTELLLEHKHPDHKWRMGELIDSVRRDRAAFSSHHRIIDTRGNDIPVHVIADTILNDARECIGTSGYYIVLSSEGRALRPLPINDERLEVLLTHRRHIEQAKGALQVVYHLDEDQAFDLLTWRSQETNTKVRDLAAVICERMASLTVSSDMRVEFDHLLLTAHEDTDFATRAETRSEEQ</sequence>
<feature type="domain" description="ANTAR" evidence="1">
    <location>
        <begin position="130"/>
        <end position="191"/>
    </location>
</feature>
<dbReference type="SMART" id="SM01012">
    <property type="entry name" value="ANTAR"/>
    <property type="match status" value="1"/>
</dbReference>
<evidence type="ECO:0000313" key="2">
    <source>
        <dbReference type="EMBL" id="GAB18585.1"/>
    </source>
</evidence>
<dbReference type="GO" id="GO:0003723">
    <property type="term" value="F:RNA binding"/>
    <property type="evidence" value="ECO:0007669"/>
    <property type="project" value="InterPro"/>
</dbReference>
<dbReference type="Gene3D" id="3.30.450.20">
    <property type="entry name" value="PAS domain"/>
    <property type="match status" value="1"/>
</dbReference>
<dbReference type="Gene3D" id="1.10.10.10">
    <property type="entry name" value="Winged helix-like DNA-binding domain superfamily/Winged helix DNA-binding domain"/>
    <property type="match status" value="1"/>
</dbReference>
<accession>H0R0I4</accession>
<gene>
    <name evidence="2" type="ORF">GOEFS_059_00190</name>
</gene>
<reference evidence="2 3" key="1">
    <citation type="submission" date="2011-12" db="EMBL/GenBank/DDBJ databases">
        <title>Whole genome shotgun sequence of Gordonia effusa NBRC 100432.</title>
        <authorList>
            <person name="Yoshida I."/>
            <person name="Takarada H."/>
            <person name="Hosoyama A."/>
            <person name="Tsuchikane K."/>
            <person name="Katsumata H."/>
            <person name="Yamazaki S."/>
            <person name="Fujita N."/>
        </authorList>
    </citation>
    <scope>NUCLEOTIDE SEQUENCE [LARGE SCALE GENOMIC DNA]</scope>
    <source>
        <strain evidence="2 3">NBRC 100432</strain>
    </source>
</reference>
<dbReference type="InterPro" id="IPR036388">
    <property type="entry name" value="WH-like_DNA-bd_sf"/>
</dbReference>
<evidence type="ECO:0000313" key="3">
    <source>
        <dbReference type="Proteomes" id="UP000035034"/>
    </source>
</evidence>
<dbReference type="InterPro" id="IPR005561">
    <property type="entry name" value="ANTAR"/>
</dbReference>
<evidence type="ECO:0000259" key="1">
    <source>
        <dbReference type="PROSITE" id="PS50921"/>
    </source>
</evidence>
<dbReference type="InterPro" id="IPR011006">
    <property type="entry name" value="CheY-like_superfamily"/>
</dbReference>
<dbReference type="SUPFAM" id="SSF55785">
    <property type="entry name" value="PYP-like sensor domain (PAS domain)"/>
    <property type="match status" value="1"/>
</dbReference>
<comment type="caution">
    <text evidence="2">The sequence shown here is derived from an EMBL/GenBank/DDBJ whole genome shotgun (WGS) entry which is preliminary data.</text>
</comment>
<dbReference type="OrthoDB" id="3787288at2"/>
<proteinExistence type="predicted"/>
<dbReference type="Pfam" id="PF03861">
    <property type="entry name" value="ANTAR"/>
    <property type="match status" value="1"/>
</dbReference>
<dbReference type="EMBL" id="BAEH01000059">
    <property type="protein sequence ID" value="GAB18585.1"/>
    <property type="molecule type" value="Genomic_DNA"/>
</dbReference>
<name>H0R0I4_9ACTN</name>
<dbReference type="SUPFAM" id="SSF52172">
    <property type="entry name" value="CheY-like"/>
    <property type="match status" value="1"/>
</dbReference>
<organism evidence="2 3">
    <name type="scientific">Gordonia effusa NBRC 100432</name>
    <dbReference type="NCBI Taxonomy" id="1077974"/>
    <lineage>
        <taxon>Bacteria</taxon>
        <taxon>Bacillati</taxon>
        <taxon>Actinomycetota</taxon>
        <taxon>Actinomycetes</taxon>
        <taxon>Mycobacteriales</taxon>
        <taxon>Gordoniaceae</taxon>
        <taxon>Gordonia</taxon>
    </lineage>
</organism>
<protein>
    <recommendedName>
        <fullName evidence="1">ANTAR domain-containing protein</fullName>
    </recommendedName>
</protein>
<dbReference type="eggNOG" id="COG3707">
    <property type="taxonomic scope" value="Bacteria"/>
</dbReference>
<dbReference type="AlphaFoldDB" id="H0R0I4"/>